<dbReference type="InterPro" id="IPR039315">
    <property type="entry name" value="CheW"/>
</dbReference>
<protein>
    <submittedName>
        <fullName evidence="2">Chemotaxis signal transduction protein</fullName>
    </submittedName>
</protein>
<dbReference type="InterPro" id="IPR036061">
    <property type="entry name" value="CheW-like_dom_sf"/>
</dbReference>
<feature type="domain" description="CheW-like" evidence="1">
    <location>
        <begin position="187"/>
        <end position="329"/>
    </location>
</feature>
<dbReference type="STRING" id="1121400.SAMN02746065_10832"/>
<keyword evidence="3" id="KW-1185">Reference proteome</keyword>
<accession>A0A1W2BEI8</accession>
<dbReference type="GO" id="GO:0005829">
    <property type="term" value="C:cytosol"/>
    <property type="evidence" value="ECO:0007669"/>
    <property type="project" value="TreeGrafter"/>
</dbReference>
<dbReference type="Pfam" id="PF01584">
    <property type="entry name" value="CheW"/>
    <property type="match status" value="3"/>
</dbReference>
<dbReference type="SMART" id="SM00260">
    <property type="entry name" value="CheW"/>
    <property type="match status" value="3"/>
</dbReference>
<sequence length="501" mass="54310">MKKNPEMPHIPEGKYTRVMIRGEAYAVQASRVKAVVKKPEVRRVPGAPAFIEGVAAIDGRIVPVLNPVKRLDLEKQDPESSHSLTSGSMSLVMVEVGNVLYGLSVEHVADIMDISAAVMEPVNPVMTDDQFPFIAAMAKMDDQLVYVLNIDGLVLSGLHIKQKARDQYDHFAGGLTQKLAAPPDRDETKYLIFSAGRELFCMESFLLKSVVPAGLVEKSPDTPPGMAGLLPTLDGMLPVVDLSVKLGIDPSLDSGDGRVVVVDTEKCQYGVQVDGVSEFLRLSPGEIKPVPPGIAAAGVEHIKGIAMPEGENRMFTLLDAFKLMTTREMDSFSRRDDINMKSSDKESVESPKEALVPLLMVATADMTFALPIAEVFEVIRVGAVKHVPGTPAHILGLITVRGEPLPLMNLHCRLDLVPASDSSMEKTSSRRAVVIHWNQQPFAIEVDSVSGIVKVASEKIAAPPEIIKNVDTRFLSGLVLSEESNTSAMLLDLKALINQEL</sequence>
<name>A0A1W2BEI8_9BACT</name>
<dbReference type="Gene3D" id="2.30.30.40">
    <property type="entry name" value="SH3 Domains"/>
    <property type="match status" value="3"/>
</dbReference>
<feature type="domain" description="CheW-like" evidence="1">
    <location>
        <begin position="12"/>
        <end position="159"/>
    </location>
</feature>
<organism evidence="2 3">
    <name type="scientific">Desulfocicer vacuolatum DSM 3385</name>
    <dbReference type="NCBI Taxonomy" id="1121400"/>
    <lineage>
        <taxon>Bacteria</taxon>
        <taxon>Pseudomonadati</taxon>
        <taxon>Thermodesulfobacteriota</taxon>
        <taxon>Desulfobacteria</taxon>
        <taxon>Desulfobacterales</taxon>
        <taxon>Desulfobacteraceae</taxon>
        <taxon>Desulfocicer</taxon>
    </lineage>
</organism>
<dbReference type="PANTHER" id="PTHR22617:SF23">
    <property type="entry name" value="CHEMOTAXIS PROTEIN CHEW"/>
    <property type="match status" value="1"/>
</dbReference>
<dbReference type="OrthoDB" id="9790406at2"/>
<dbReference type="Gene3D" id="2.40.50.180">
    <property type="entry name" value="CheA-289, Domain 4"/>
    <property type="match status" value="3"/>
</dbReference>
<evidence type="ECO:0000313" key="3">
    <source>
        <dbReference type="Proteomes" id="UP000192418"/>
    </source>
</evidence>
<dbReference type="Proteomes" id="UP000192418">
    <property type="component" value="Unassembled WGS sequence"/>
</dbReference>
<evidence type="ECO:0000313" key="2">
    <source>
        <dbReference type="EMBL" id="SMC71306.1"/>
    </source>
</evidence>
<evidence type="ECO:0000259" key="1">
    <source>
        <dbReference type="PROSITE" id="PS50851"/>
    </source>
</evidence>
<gene>
    <name evidence="2" type="ORF">SAMN02746065_10832</name>
</gene>
<dbReference type="GO" id="GO:0006935">
    <property type="term" value="P:chemotaxis"/>
    <property type="evidence" value="ECO:0007669"/>
    <property type="project" value="InterPro"/>
</dbReference>
<dbReference type="PANTHER" id="PTHR22617">
    <property type="entry name" value="CHEMOTAXIS SENSOR HISTIDINE KINASE-RELATED"/>
    <property type="match status" value="1"/>
</dbReference>
<proteinExistence type="predicted"/>
<dbReference type="AlphaFoldDB" id="A0A1W2BEI8"/>
<dbReference type="PROSITE" id="PS50851">
    <property type="entry name" value="CHEW"/>
    <property type="match status" value="3"/>
</dbReference>
<feature type="domain" description="CheW-like" evidence="1">
    <location>
        <begin position="355"/>
        <end position="501"/>
    </location>
</feature>
<dbReference type="EMBL" id="FWXY01000008">
    <property type="protein sequence ID" value="SMC71306.1"/>
    <property type="molecule type" value="Genomic_DNA"/>
</dbReference>
<reference evidence="2 3" key="1">
    <citation type="submission" date="2017-04" db="EMBL/GenBank/DDBJ databases">
        <authorList>
            <person name="Afonso C.L."/>
            <person name="Miller P.J."/>
            <person name="Scott M.A."/>
            <person name="Spackman E."/>
            <person name="Goraichik I."/>
            <person name="Dimitrov K.M."/>
            <person name="Suarez D.L."/>
            <person name="Swayne D.E."/>
        </authorList>
    </citation>
    <scope>NUCLEOTIDE SEQUENCE [LARGE SCALE GENOMIC DNA]</scope>
    <source>
        <strain evidence="2 3">DSM 3385</strain>
    </source>
</reference>
<dbReference type="GO" id="GO:0007165">
    <property type="term" value="P:signal transduction"/>
    <property type="evidence" value="ECO:0007669"/>
    <property type="project" value="InterPro"/>
</dbReference>
<dbReference type="RefSeq" id="WP_084068446.1">
    <property type="nucleotide sequence ID" value="NZ_FWXY01000008.1"/>
</dbReference>
<dbReference type="SUPFAM" id="SSF50341">
    <property type="entry name" value="CheW-like"/>
    <property type="match status" value="3"/>
</dbReference>
<dbReference type="InterPro" id="IPR002545">
    <property type="entry name" value="CheW-lke_dom"/>
</dbReference>